<accession>A0AAX4HC79</accession>
<name>A0AAX4HC79_9ASCO</name>
<organism evidence="9 10">
    <name type="scientific">Australozyma saopauloensis</name>
    <dbReference type="NCBI Taxonomy" id="291208"/>
    <lineage>
        <taxon>Eukaryota</taxon>
        <taxon>Fungi</taxon>
        <taxon>Dikarya</taxon>
        <taxon>Ascomycota</taxon>
        <taxon>Saccharomycotina</taxon>
        <taxon>Pichiomycetes</taxon>
        <taxon>Metschnikowiaceae</taxon>
        <taxon>Australozyma</taxon>
    </lineage>
</organism>
<feature type="compositionally biased region" description="Acidic residues" evidence="6">
    <location>
        <begin position="517"/>
        <end position="530"/>
    </location>
</feature>
<evidence type="ECO:0000313" key="10">
    <source>
        <dbReference type="Proteomes" id="UP001338582"/>
    </source>
</evidence>
<dbReference type="GeneID" id="88174551"/>
<reference evidence="9 10" key="1">
    <citation type="submission" date="2023-10" db="EMBL/GenBank/DDBJ databases">
        <title>Draft Genome Sequence of Candida saopaulonensis from a very Premature Infant with Sepsis.</title>
        <authorList>
            <person name="Ning Y."/>
            <person name="Dai R."/>
            <person name="Xiao M."/>
            <person name="Xu Y."/>
            <person name="Yan Q."/>
            <person name="Zhang L."/>
        </authorList>
    </citation>
    <scope>NUCLEOTIDE SEQUENCE [LARGE SCALE GENOMIC DNA]</scope>
    <source>
        <strain evidence="9 10">19XY460</strain>
    </source>
</reference>
<dbReference type="AlphaFoldDB" id="A0AAX4HC79"/>
<feature type="region of interest" description="Disordered" evidence="6">
    <location>
        <begin position="496"/>
        <end position="532"/>
    </location>
</feature>
<dbReference type="GO" id="GO:0005634">
    <property type="term" value="C:nucleus"/>
    <property type="evidence" value="ECO:0007669"/>
    <property type="project" value="UniProtKB-SubCell"/>
</dbReference>
<dbReference type="EMBL" id="CP138897">
    <property type="protein sequence ID" value="WPK26140.1"/>
    <property type="molecule type" value="Genomic_DNA"/>
</dbReference>
<proteinExistence type="predicted"/>
<keyword evidence="5" id="KW-0539">Nucleus</keyword>
<dbReference type="InterPro" id="IPR044210">
    <property type="entry name" value="Tfc3-like"/>
</dbReference>
<keyword evidence="2" id="KW-0597">Phosphoprotein</keyword>
<evidence type="ECO:0000259" key="7">
    <source>
        <dbReference type="Pfam" id="PF04182"/>
    </source>
</evidence>
<dbReference type="GO" id="GO:0042791">
    <property type="term" value="P:5S class rRNA transcription by RNA polymerase III"/>
    <property type="evidence" value="ECO:0007669"/>
    <property type="project" value="TreeGrafter"/>
</dbReference>
<keyword evidence="10" id="KW-1185">Reference proteome</keyword>
<sequence length="1217" mass="138035">MLLLCTPGVLASHLLAAIAVSESLSLDELWEVSKQKLTTLEVDNFQKNIIWRALTAQSNDLLFTVAIEGQNVVSTANLSYGALLLHGTEQTVRISPTEKCKYLYLTGTTNYQKIVSSLGEKPLELLGVIARHGSNGVLNSLLAQESNQDIRSIGVRLQKLEAAGLIVCRSVYVDKKHTNQSTHVRFVPDSLLAKHNADVEEDINVTRDMKRLKLMIMDALKSSSNHMRGFSDLRKDLKLAGSVSEIKFFKAGCNRLHYGGYIEKLHVELPQTKQRIYAIRLIKDLNPSDDLNEGPDAEVKDEFSDDELETDSNTKQSPAFNLIFPSFHQMFLQILARGEEGITIGEIMKSLLGTSDYRPYNRAFEQLPTYLSNLKTLKTYKKYSEPYDDYSAIKLFDHEGKVKFYRYFATQFRKETRGKPKSYSLVPKTNKLSLADLEKKNKLSLGKISTESLLKKRENLLNLDERDQIVPEAKSKKREKRVKQEPETLVQLAVDQVENRPKRPRKAASYKVADQDFINDNDDEGDDENYEPQQKTVAGDDAVMLEKMNEDFIAPDLVQFDLKQRSNQTKKRSTKETTRNNSSASSQLRRDELVKLLNEEGGAAIVTGSLTKSLDLRLDKSTVTDSKTLLRDVAALAKEGLLGKQDVFVGSEGRELKRTLLYLTKYNDRLNEVIEAAHSKYHQEHLKKKTLNRRVVESDLNFHVEKPKQLANVKLATQRRIKSENRLKSIDDAEDLNNAPVKPEIEIDNGNDDGDVFTSYKKNRKARKIVLLSSADTTALNMKRPRRSLKLEKSDATTIYRAVIIHRTFSKEAIDFQIIANLIGEPDGELVRRKWSTLRRLFGGAEAVSKGVETFQSMIVQGIEEGEIEADDLDKCSTQFFLDFWKKFDLNAELLTADEMPLFSSYELNNKKYNLSVVPERQVWDLAEKIEETSMRQKEGLLASTLFVELPPDQASTVEFEDLRSVLKSILCINEDELNSTAAKDLLKAYDAAEIQKAADSMIRDREIVLVSVDENKKFILSEKFQTTLNSRVFTKSFFHDAERFRTLLNDVSKAKKGLIISPGISSGEMAALLQLVSDNDIGLLRIDRAIKFENYESRLIDREQIACDIIAHNAVNYEQPNLGSVVHVPITAPCKPMWVNLKSELNADLWAKLLMIIIYHVVFKPGVTYNALRARLQVIFSDIDFNEIIDWMIKNQCLGSSEGLLPGKHWQHILGN</sequence>
<evidence type="ECO:0000256" key="6">
    <source>
        <dbReference type="SAM" id="MobiDB-lite"/>
    </source>
</evidence>
<evidence type="ECO:0000256" key="2">
    <source>
        <dbReference type="ARBA" id="ARBA00022553"/>
    </source>
</evidence>
<feature type="domain" description="Transcription factor tau subunit sfc3/Tfc3 C-terminal" evidence="8">
    <location>
        <begin position="786"/>
        <end position="1173"/>
    </location>
</feature>
<keyword evidence="4" id="KW-0804">Transcription</keyword>
<comment type="subcellular location">
    <subcellularLocation>
        <location evidence="1">Nucleus</location>
    </subcellularLocation>
</comment>
<feature type="region of interest" description="Disordered" evidence="6">
    <location>
        <begin position="289"/>
        <end position="313"/>
    </location>
</feature>
<evidence type="ECO:0000256" key="3">
    <source>
        <dbReference type="ARBA" id="ARBA00023125"/>
    </source>
</evidence>
<dbReference type="Proteomes" id="UP001338582">
    <property type="component" value="Chromosome 4"/>
</dbReference>
<dbReference type="Pfam" id="PF20222">
    <property type="entry name" value="DUF6581"/>
    <property type="match status" value="1"/>
</dbReference>
<dbReference type="InterPro" id="IPR007309">
    <property type="entry name" value="TFIIIC_Bblock-bd"/>
</dbReference>
<dbReference type="PANTHER" id="PTHR15180:SF1">
    <property type="entry name" value="GENERAL TRANSCRIPTION FACTOR 3C POLYPEPTIDE 1"/>
    <property type="match status" value="1"/>
</dbReference>
<evidence type="ECO:0000259" key="8">
    <source>
        <dbReference type="Pfam" id="PF20222"/>
    </source>
</evidence>
<feature type="domain" description="B-block binding subunit of TFIIIC" evidence="7">
    <location>
        <begin position="122"/>
        <end position="187"/>
    </location>
</feature>
<dbReference type="GO" id="GO:0006384">
    <property type="term" value="P:transcription initiation at RNA polymerase III promoter"/>
    <property type="evidence" value="ECO:0007669"/>
    <property type="project" value="InterPro"/>
</dbReference>
<dbReference type="GO" id="GO:0000127">
    <property type="term" value="C:transcription factor TFIIIC complex"/>
    <property type="evidence" value="ECO:0007669"/>
    <property type="project" value="InterPro"/>
</dbReference>
<dbReference type="PANTHER" id="PTHR15180">
    <property type="entry name" value="GENERAL TRANSCRIPTION FACTOR 3C POLYPEPTIDE 1"/>
    <property type="match status" value="1"/>
</dbReference>
<dbReference type="InterPro" id="IPR046488">
    <property type="entry name" value="Sfc3/Tfc3_C"/>
</dbReference>
<dbReference type="KEGG" id="asau:88174551"/>
<gene>
    <name evidence="9" type="ORF">PUMCH_003487</name>
</gene>
<dbReference type="RefSeq" id="XP_062878522.1">
    <property type="nucleotide sequence ID" value="XM_063022452.1"/>
</dbReference>
<dbReference type="GO" id="GO:0003677">
    <property type="term" value="F:DNA binding"/>
    <property type="evidence" value="ECO:0007669"/>
    <property type="project" value="UniProtKB-KW"/>
</dbReference>
<feature type="region of interest" description="Disordered" evidence="6">
    <location>
        <begin position="563"/>
        <end position="589"/>
    </location>
</feature>
<evidence type="ECO:0000256" key="4">
    <source>
        <dbReference type="ARBA" id="ARBA00023163"/>
    </source>
</evidence>
<evidence type="ECO:0000256" key="1">
    <source>
        <dbReference type="ARBA" id="ARBA00004123"/>
    </source>
</evidence>
<dbReference type="Pfam" id="PF04182">
    <property type="entry name" value="B-block_TFIIIC"/>
    <property type="match status" value="1"/>
</dbReference>
<keyword evidence="3" id="KW-0238">DNA-binding</keyword>
<protein>
    <submittedName>
        <fullName evidence="9">Uncharacterized protein</fullName>
    </submittedName>
</protein>
<evidence type="ECO:0000313" key="9">
    <source>
        <dbReference type="EMBL" id="WPK26140.1"/>
    </source>
</evidence>
<evidence type="ECO:0000256" key="5">
    <source>
        <dbReference type="ARBA" id="ARBA00023242"/>
    </source>
</evidence>